<reference evidence="10 11" key="1">
    <citation type="submission" date="2019-10" db="EMBL/GenBank/DDBJ databases">
        <title>Bacillus aerolatum sp. nov., isolated from bioaerosol of sport playgrounds.</title>
        <authorList>
            <person name="Chen P."/>
            <person name="Zhang G."/>
        </authorList>
    </citation>
    <scope>NUCLEOTIDE SEQUENCE [LARGE SCALE GENOMIC DNA]</scope>
    <source>
        <strain evidence="10 11">CX253</strain>
    </source>
</reference>
<feature type="domain" description="Spore germination GerAC-like C-terminal" evidence="8">
    <location>
        <begin position="197"/>
        <end position="355"/>
    </location>
</feature>
<evidence type="ECO:0000259" key="8">
    <source>
        <dbReference type="Pfam" id="PF05504"/>
    </source>
</evidence>
<sequence length="358" mass="40819">MKAFLFWSVFTLALLFGYSIETKILEDIQHISAIGYDYVDEHRMKGTAAAPFYPPGVDVQPLNAFFTGVGHNVLSILEKQQIQAQRKLATGRLQAFLISKELAKNGVDKLTDPLARSTAVGRDVHMAVVDGSAEELLTFTYPNAPTSAQYLSDFMEKTLKDIVPHPTTHAFLSQYDGFGQDPFLPILEKKEDHIRYKGLALFKDDQYAGALSNKDSYVFKLLYEKSKTGTYEIRFKNKKYISIENIRSKTEYKVSGSQDNPRVAIHVSMMGEVRDASSVVLKGDTLKEVEKEWSKEMTKRAEKIMKKFQELHVDPLGIGEKVRSHFRHFDKEAWKDHYPNVPVEFHMNVRIRNTGITE</sequence>
<dbReference type="Gene3D" id="3.30.300.210">
    <property type="entry name" value="Nutrient germinant receptor protein C, domain 3"/>
    <property type="match status" value="1"/>
</dbReference>
<organism evidence="10 11">
    <name type="scientific">Bacillus aerolatus</name>
    <dbReference type="NCBI Taxonomy" id="2653354"/>
    <lineage>
        <taxon>Bacteria</taxon>
        <taxon>Bacillati</taxon>
        <taxon>Bacillota</taxon>
        <taxon>Bacilli</taxon>
        <taxon>Bacillales</taxon>
        <taxon>Bacillaceae</taxon>
        <taxon>Bacillus</taxon>
    </lineage>
</organism>
<keyword evidence="4" id="KW-0732">Signal</keyword>
<gene>
    <name evidence="10" type="ORF">F9802_08140</name>
</gene>
<dbReference type="GO" id="GO:0009847">
    <property type="term" value="P:spore germination"/>
    <property type="evidence" value="ECO:0007669"/>
    <property type="project" value="InterPro"/>
</dbReference>
<dbReference type="AlphaFoldDB" id="A0A6I1FFP1"/>
<evidence type="ECO:0000313" key="11">
    <source>
        <dbReference type="Proteomes" id="UP000429595"/>
    </source>
</evidence>
<evidence type="ECO:0000256" key="5">
    <source>
        <dbReference type="ARBA" id="ARBA00023136"/>
    </source>
</evidence>
<accession>A0A6I1FFP1</accession>
<keyword evidence="7" id="KW-0449">Lipoprotein</keyword>
<dbReference type="RefSeq" id="WP_152150786.1">
    <property type="nucleotide sequence ID" value="NZ_WEIO01000004.1"/>
</dbReference>
<feature type="domain" description="Spore germination protein N-terminal" evidence="9">
    <location>
        <begin position="23"/>
        <end position="188"/>
    </location>
</feature>
<dbReference type="GO" id="GO:0016020">
    <property type="term" value="C:membrane"/>
    <property type="evidence" value="ECO:0007669"/>
    <property type="project" value="UniProtKB-SubCell"/>
</dbReference>
<dbReference type="Pfam" id="PF05504">
    <property type="entry name" value="Spore_GerAC"/>
    <property type="match status" value="1"/>
</dbReference>
<keyword evidence="3" id="KW-0309">Germination</keyword>
<dbReference type="InterPro" id="IPR008844">
    <property type="entry name" value="Spore_GerAC-like"/>
</dbReference>
<protein>
    <submittedName>
        <fullName evidence="10">Ger(X)C family spore germination protein</fullName>
    </submittedName>
</protein>
<evidence type="ECO:0000256" key="3">
    <source>
        <dbReference type="ARBA" id="ARBA00022544"/>
    </source>
</evidence>
<evidence type="ECO:0000313" key="10">
    <source>
        <dbReference type="EMBL" id="KAB7706985.1"/>
    </source>
</evidence>
<name>A0A6I1FFP1_9BACI</name>
<dbReference type="PANTHER" id="PTHR35789:SF1">
    <property type="entry name" value="SPORE GERMINATION PROTEIN B3"/>
    <property type="match status" value="1"/>
</dbReference>
<comment type="similarity">
    <text evidence="2">Belongs to the GerABKC lipoprotein family.</text>
</comment>
<keyword evidence="5" id="KW-0472">Membrane</keyword>
<evidence type="ECO:0000256" key="4">
    <source>
        <dbReference type="ARBA" id="ARBA00022729"/>
    </source>
</evidence>
<comment type="caution">
    <text evidence="10">The sequence shown here is derived from an EMBL/GenBank/DDBJ whole genome shotgun (WGS) entry which is preliminary data.</text>
</comment>
<evidence type="ECO:0000256" key="6">
    <source>
        <dbReference type="ARBA" id="ARBA00023139"/>
    </source>
</evidence>
<dbReference type="NCBIfam" id="TIGR02887">
    <property type="entry name" value="spore_ger_x_C"/>
    <property type="match status" value="1"/>
</dbReference>
<evidence type="ECO:0000256" key="2">
    <source>
        <dbReference type="ARBA" id="ARBA00007886"/>
    </source>
</evidence>
<comment type="subcellular location">
    <subcellularLocation>
        <location evidence="1">Membrane</location>
        <topology evidence="1">Lipid-anchor</topology>
    </subcellularLocation>
</comment>
<dbReference type="Pfam" id="PF25198">
    <property type="entry name" value="Spore_GerAC_N"/>
    <property type="match status" value="1"/>
</dbReference>
<dbReference type="EMBL" id="WEIO01000004">
    <property type="protein sequence ID" value="KAB7706985.1"/>
    <property type="molecule type" value="Genomic_DNA"/>
</dbReference>
<evidence type="ECO:0000256" key="1">
    <source>
        <dbReference type="ARBA" id="ARBA00004635"/>
    </source>
</evidence>
<keyword evidence="11" id="KW-1185">Reference proteome</keyword>
<dbReference type="InterPro" id="IPR046953">
    <property type="entry name" value="Spore_GerAC-like_C"/>
</dbReference>
<dbReference type="PANTHER" id="PTHR35789">
    <property type="entry name" value="SPORE GERMINATION PROTEIN B3"/>
    <property type="match status" value="1"/>
</dbReference>
<evidence type="ECO:0000259" key="9">
    <source>
        <dbReference type="Pfam" id="PF25198"/>
    </source>
</evidence>
<dbReference type="Proteomes" id="UP000429595">
    <property type="component" value="Unassembled WGS sequence"/>
</dbReference>
<proteinExistence type="inferred from homology"/>
<dbReference type="InterPro" id="IPR057336">
    <property type="entry name" value="GerAC_N"/>
</dbReference>
<dbReference type="InterPro" id="IPR038501">
    <property type="entry name" value="Spore_GerAC_C_sf"/>
</dbReference>
<keyword evidence="6" id="KW-0564">Palmitate</keyword>
<evidence type="ECO:0000256" key="7">
    <source>
        <dbReference type="ARBA" id="ARBA00023288"/>
    </source>
</evidence>